<proteinExistence type="predicted"/>
<keyword evidence="3 6" id="KW-0732">Signal</keyword>
<dbReference type="SUPFAM" id="SSF57302">
    <property type="entry name" value="Snake toxin-like"/>
    <property type="match status" value="1"/>
</dbReference>
<dbReference type="OrthoDB" id="10002433at2759"/>
<evidence type="ECO:0000256" key="4">
    <source>
        <dbReference type="ARBA" id="ARBA00023136"/>
    </source>
</evidence>
<feature type="signal peptide" evidence="6">
    <location>
        <begin position="1"/>
        <end position="19"/>
    </location>
</feature>
<organism evidence="8 9">
    <name type="scientific">Megalops atlanticus</name>
    <name type="common">Tarpon</name>
    <name type="synonym">Clupea gigantea</name>
    <dbReference type="NCBI Taxonomy" id="7932"/>
    <lineage>
        <taxon>Eukaryota</taxon>
        <taxon>Metazoa</taxon>
        <taxon>Chordata</taxon>
        <taxon>Craniata</taxon>
        <taxon>Vertebrata</taxon>
        <taxon>Euteleostomi</taxon>
        <taxon>Actinopterygii</taxon>
        <taxon>Neopterygii</taxon>
        <taxon>Teleostei</taxon>
        <taxon>Elopiformes</taxon>
        <taxon>Megalopidae</taxon>
        <taxon>Megalops</taxon>
    </lineage>
</organism>
<accession>A0A9D3PVS8</accession>
<sequence>MRGLSFLLLFCFTISAVAALKCYVCSSTTTNEKCNQNTQTCQAPLDTCMTTVDISGNIKAIVKQCASAATCAGAAASASVDSNGNGNKVTCCSTQLCNVNGASTVRPHTLLLALPLCILSVFRLIGG</sequence>
<dbReference type="PANTHER" id="PTHR16983">
    <property type="entry name" value="UPAR/LY6 DOMAIN-CONTAINING PROTEIN"/>
    <property type="match status" value="1"/>
</dbReference>
<dbReference type="InterPro" id="IPR045860">
    <property type="entry name" value="Snake_toxin-like_sf"/>
</dbReference>
<keyword evidence="4" id="KW-0472">Membrane</keyword>
<keyword evidence="2" id="KW-1003">Cell membrane</keyword>
<evidence type="ECO:0000313" key="9">
    <source>
        <dbReference type="Proteomes" id="UP001046870"/>
    </source>
</evidence>
<protein>
    <recommendedName>
        <fullName evidence="7">UPAR/Ly6 domain-containing protein</fullName>
    </recommendedName>
</protein>
<dbReference type="InterPro" id="IPR051110">
    <property type="entry name" value="Ly-6/neurotoxin-like_GPI-ap"/>
</dbReference>
<gene>
    <name evidence="8" type="ORF">MATL_G00132600</name>
</gene>
<keyword evidence="5" id="KW-0325">Glycoprotein</keyword>
<dbReference type="PANTHER" id="PTHR16983:SF10">
    <property type="entry name" value="PROTEIN QUIVER"/>
    <property type="match status" value="1"/>
</dbReference>
<feature type="domain" description="UPAR/Ly6" evidence="7">
    <location>
        <begin position="20"/>
        <end position="112"/>
    </location>
</feature>
<dbReference type="Pfam" id="PF00087">
    <property type="entry name" value="Toxin_TOLIP"/>
    <property type="match status" value="1"/>
</dbReference>
<name>A0A9D3PVS8_MEGAT</name>
<dbReference type="InterPro" id="IPR016054">
    <property type="entry name" value="LY6_UPA_recep-like"/>
</dbReference>
<dbReference type="SMART" id="SM00134">
    <property type="entry name" value="LU"/>
    <property type="match status" value="1"/>
</dbReference>
<dbReference type="Gene3D" id="2.10.60.10">
    <property type="entry name" value="CD59"/>
    <property type="match status" value="1"/>
</dbReference>
<evidence type="ECO:0000256" key="2">
    <source>
        <dbReference type="ARBA" id="ARBA00022475"/>
    </source>
</evidence>
<evidence type="ECO:0000256" key="3">
    <source>
        <dbReference type="ARBA" id="ARBA00022729"/>
    </source>
</evidence>
<feature type="chain" id="PRO_5038735589" description="UPAR/Ly6 domain-containing protein" evidence="6">
    <location>
        <begin position="20"/>
        <end position="127"/>
    </location>
</feature>
<dbReference type="Proteomes" id="UP001046870">
    <property type="component" value="Chromosome 10"/>
</dbReference>
<dbReference type="EMBL" id="JAFDVH010000010">
    <property type="protein sequence ID" value="KAG7469794.1"/>
    <property type="molecule type" value="Genomic_DNA"/>
</dbReference>
<dbReference type="InterPro" id="IPR035076">
    <property type="entry name" value="Toxin/TOLIP"/>
</dbReference>
<keyword evidence="9" id="KW-1185">Reference proteome</keyword>
<evidence type="ECO:0000313" key="8">
    <source>
        <dbReference type="EMBL" id="KAG7469794.1"/>
    </source>
</evidence>
<dbReference type="GO" id="GO:0005886">
    <property type="term" value="C:plasma membrane"/>
    <property type="evidence" value="ECO:0007669"/>
    <property type="project" value="UniProtKB-SubCell"/>
</dbReference>
<comment type="subcellular location">
    <subcellularLocation>
        <location evidence="1">Cell membrane</location>
    </subcellularLocation>
</comment>
<evidence type="ECO:0000256" key="1">
    <source>
        <dbReference type="ARBA" id="ARBA00004236"/>
    </source>
</evidence>
<evidence type="ECO:0000256" key="5">
    <source>
        <dbReference type="ARBA" id="ARBA00023180"/>
    </source>
</evidence>
<evidence type="ECO:0000259" key="7">
    <source>
        <dbReference type="SMART" id="SM00134"/>
    </source>
</evidence>
<dbReference type="AlphaFoldDB" id="A0A9D3PVS8"/>
<reference evidence="8" key="1">
    <citation type="submission" date="2021-01" db="EMBL/GenBank/DDBJ databases">
        <authorList>
            <person name="Zahm M."/>
            <person name="Roques C."/>
            <person name="Cabau C."/>
            <person name="Klopp C."/>
            <person name="Donnadieu C."/>
            <person name="Jouanno E."/>
            <person name="Lampietro C."/>
            <person name="Louis A."/>
            <person name="Herpin A."/>
            <person name="Echchiki A."/>
            <person name="Berthelot C."/>
            <person name="Parey E."/>
            <person name="Roest-Crollius H."/>
            <person name="Braasch I."/>
            <person name="Postlethwait J."/>
            <person name="Bobe J."/>
            <person name="Montfort J."/>
            <person name="Bouchez O."/>
            <person name="Begum T."/>
            <person name="Mejri S."/>
            <person name="Adams A."/>
            <person name="Chen W.-J."/>
            <person name="Guiguen Y."/>
        </authorList>
    </citation>
    <scope>NUCLEOTIDE SEQUENCE</scope>
    <source>
        <strain evidence="8">YG-15Mar2019-1</strain>
        <tissue evidence="8">Brain</tissue>
    </source>
</reference>
<comment type="caution">
    <text evidence="8">The sequence shown here is derived from an EMBL/GenBank/DDBJ whole genome shotgun (WGS) entry which is preliminary data.</text>
</comment>
<evidence type="ECO:0000256" key="6">
    <source>
        <dbReference type="SAM" id="SignalP"/>
    </source>
</evidence>